<accession>A0A2P2LBA6</accession>
<dbReference type="AlphaFoldDB" id="A0A2P2LBA6"/>
<protein>
    <submittedName>
        <fullName evidence="1">Uncharacterized protein MANES_12G082900</fullName>
    </submittedName>
</protein>
<proteinExistence type="predicted"/>
<organism evidence="1">
    <name type="scientific">Rhizophora mucronata</name>
    <name type="common">Asiatic mangrove</name>
    <dbReference type="NCBI Taxonomy" id="61149"/>
    <lineage>
        <taxon>Eukaryota</taxon>
        <taxon>Viridiplantae</taxon>
        <taxon>Streptophyta</taxon>
        <taxon>Embryophyta</taxon>
        <taxon>Tracheophyta</taxon>
        <taxon>Spermatophyta</taxon>
        <taxon>Magnoliopsida</taxon>
        <taxon>eudicotyledons</taxon>
        <taxon>Gunneridae</taxon>
        <taxon>Pentapetalae</taxon>
        <taxon>rosids</taxon>
        <taxon>fabids</taxon>
        <taxon>Malpighiales</taxon>
        <taxon>Rhizophoraceae</taxon>
        <taxon>Rhizophora</taxon>
    </lineage>
</organism>
<evidence type="ECO:0000313" key="1">
    <source>
        <dbReference type="EMBL" id="MBX15265.1"/>
    </source>
</evidence>
<sequence length="77" mass="8213">MTSLSSVPARVGSFDMISVSAILTISIFHRFDPGINRFAEFSLILAGATASPPWSAVAVPRLTTYTPSGTSLVRWAN</sequence>
<name>A0A2P2LBA6_RHIMU</name>
<reference evidence="1" key="1">
    <citation type="submission" date="2018-02" db="EMBL/GenBank/DDBJ databases">
        <title>Rhizophora mucronata_Transcriptome.</title>
        <authorList>
            <person name="Meera S.P."/>
            <person name="Sreeshan A."/>
            <person name="Augustine A."/>
        </authorList>
    </citation>
    <scope>NUCLEOTIDE SEQUENCE</scope>
    <source>
        <tissue evidence="1">Leaf</tissue>
    </source>
</reference>
<dbReference type="EMBL" id="GGEC01034781">
    <property type="protein sequence ID" value="MBX15265.1"/>
    <property type="molecule type" value="Transcribed_RNA"/>
</dbReference>